<evidence type="ECO:0000259" key="8">
    <source>
        <dbReference type="PROSITE" id="PS50928"/>
    </source>
</evidence>
<dbReference type="InterPro" id="IPR000515">
    <property type="entry name" value="MetI-like"/>
</dbReference>
<dbReference type="Pfam" id="PF00528">
    <property type="entry name" value="BPD_transp_1"/>
    <property type="match status" value="1"/>
</dbReference>
<feature type="transmembrane region" description="Helical" evidence="7">
    <location>
        <begin position="15"/>
        <end position="37"/>
    </location>
</feature>
<keyword evidence="6 7" id="KW-0472">Membrane</keyword>
<evidence type="ECO:0000256" key="5">
    <source>
        <dbReference type="ARBA" id="ARBA00022989"/>
    </source>
</evidence>
<dbReference type="EMBL" id="JACHJN010000012">
    <property type="protein sequence ID" value="MBB5959752.1"/>
    <property type="molecule type" value="Genomic_DNA"/>
</dbReference>
<evidence type="ECO:0000256" key="3">
    <source>
        <dbReference type="ARBA" id="ARBA00022475"/>
    </source>
</evidence>
<dbReference type="InterPro" id="IPR035906">
    <property type="entry name" value="MetI-like_sf"/>
</dbReference>
<dbReference type="PANTHER" id="PTHR30193:SF41">
    <property type="entry name" value="DIACETYLCHITOBIOSE UPTAKE SYSTEM PERMEASE PROTEIN NGCF"/>
    <property type="match status" value="1"/>
</dbReference>
<keyword evidence="3" id="KW-1003">Cell membrane</keyword>
<dbReference type="PROSITE" id="PS50928">
    <property type="entry name" value="ABC_TM1"/>
    <property type="match status" value="1"/>
</dbReference>
<keyword evidence="4 7" id="KW-0812">Transmembrane</keyword>
<dbReference type="InterPro" id="IPR051393">
    <property type="entry name" value="ABC_transporter_permease"/>
</dbReference>
<feature type="transmembrane region" description="Helical" evidence="7">
    <location>
        <begin position="264"/>
        <end position="284"/>
    </location>
</feature>
<dbReference type="PANTHER" id="PTHR30193">
    <property type="entry name" value="ABC TRANSPORTER PERMEASE PROTEIN"/>
    <property type="match status" value="1"/>
</dbReference>
<feature type="transmembrane region" description="Helical" evidence="7">
    <location>
        <begin position="172"/>
        <end position="191"/>
    </location>
</feature>
<accession>A0A841CMQ5</accession>
<dbReference type="Proteomes" id="UP000547510">
    <property type="component" value="Unassembled WGS sequence"/>
</dbReference>
<comment type="subcellular location">
    <subcellularLocation>
        <location evidence="1 7">Cell membrane</location>
        <topology evidence="1 7">Multi-pass membrane protein</topology>
    </subcellularLocation>
</comment>
<evidence type="ECO:0000313" key="9">
    <source>
        <dbReference type="EMBL" id="MBB5959752.1"/>
    </source>
</evidence>
<comment type="similarity">
    <text evidence="7">Belongs to the binding-protein-dependent transport system permease family.</text>
</comment>
<keyword evidence="9" id="KW-0762">Sugar transport</keyword>
<keyword evidence="5 7" id="KW-1133">Transmembrane helix</keyword>
<dbReference type="SUPFAM" id="SSF161098">
    <property type="entry name" value="MetI-like"/>
    <property type="match status" value="1"/>
</dbReference>
<organism evidence="9 10">
    <name type="scientific">Saccharothrix tamanrassetensis</name>
    <dbReference type="NCBI Taxonomy" id="1051531"/>
    <lineage>
        <taxon>Bacteria</taxon>
        <taxon>Bacillati</taxon>
        <taxon>Actinomycetota</taxon>
        <taxon>Actinomycetes</taxon>
        <taxon>Pseudonocardiales</taxon>
        <taxon>Pseudonocardiaceae</taxon>
        <taxon>Saccharothrix</taxon>
    </lineage>
</organism>
<dbReference type="RefSeq" id="WP_184696939.1">
    <property type="nucleotide sequence ID" value="NZ_JACHJN010000012.1"/>
</dbReference>
<proteinExistence type="inferred from homology"/>
<feature type="transmembrane region" description="Helical" evidence="7">
    <location>
        <begin position="110"/>
        <end position="130"/>
    </location>
</feature>
<dbReference type="CDD" id="cd06261">
    <property type="entry name" value="TM_PBP2"/>
    <property type="match status" value="1"/>
</dbReference>
<keyword evidence="10" id="KW-1185">Reference proteome</keyword>
<evidence type="ECO:0000256" key="7">
    <source>
        <dbReference type="RuleBase" id="RU363032"/>
    </source>
</evidence>
<dbReference type="GO" id="GO:0055085">
    <property type="term" value="P:transmembrane transport"/>
    <property type="evidence" value="ECO:0007669"/>
    <property type="project" value="InterPro"/>
</dbReference>
<evidence type="ECO:0000256" key="6">
    <source>
        <dbReference type="ARBA" id="ARBA00023136"/>
    </source>
</evidence>
<feature type="domain" description="ABC transmembrane type-1" evidence="8">
    <location>
        <begin position="73"/>
        <end position="285"/>
    </location>
</feature>
<dbReference type="Gene3D" id="1.10.3720.10">
    <property type="entry name" value="MetI-like"/>
    <property type="match status" value="1"/>
</dbReference>
<evidence type="ECO:0000313" key="10">
    <source>
        <dbReference type="Proteomes" id="UP000547510"/>
    </source>
</evidence>
<name>A0A841CMQ5_9PSEU</name>
<keyword evidence="2 7" id="KW-0813">Transport</keyword>
<gene>
    <name evidence="9" type="ORF">FHS29_006373</name>
</gene>
<sequence length="296" mass="32249">MTSRPGRRGRASRTLTAYAFLAPSLAVIGLFTVWPLILAAGSSVRAARPGSGEWVGADNYVAVLNSEEFRNALGNTAVYVVLATPVTVACALGLALLLNRKLAGRTFFRAAVFVPAVVSLGVTAISWRFLLSPEIGLVTHWLHRLGIPAGNGIRDPDLGLAYLAVVHVWRNVGFYAVMYLAGLNTIPRTYYESAHLDGANAWQRFRHITWPLLGNTTAFVSILAVVTAVQAFDHVFVMTGGGPYSSTETLVYLLYRKGFEDLEFGYAATLGWIVLLMVFALSLAQNLYFSRRVVGY</sequence>
<feature type="transmembrane region" description="Helical" evidence="7">
    <location>
        <begin position="77"/>
        <end position="98"/>
    </location>
</feature>
<comment type="caution">
    <text evidence="9">The sequence shown here is derived from an EMBL/GenBank/DDBJ whole genome shotgun (WGS) entry which is preliminary data.</text>
</comment>
<evidence type="ECO:0000256" key="2">
    <source>
        <dbReference type="ARBA" id="ARBA00022448"/>
    </source>
</evidence>
<dbReference type="AlphaFoldDB" id="A0A841CMQ5"/>
<protein>
    <submittedName>
        <fullName evidence="9">ABC-type sugar transport system permease subunit</fullName>
    </submittedName>
</protein>
<dbReference type="GO" id="GO:0005886">
    <property type="term" value="C:plasma membrane"/>
    <property type="evidence" value="ECO:0007669"/>
    <property type="project" value="UniProtKB-SubCell"/>
</dbReference>
<evidence type="ECO:0000256" key="4">
    <source>
        <dbReference type="ARBA" id="ARBA00022692"/>
    </source>
</evidence>
<feature type="transmembrane region" description="Helical" evidence="7">
    <location>
        <begin position="212"/>
        <end position="232"/>
    </location>
</feature>
<reference evidence="9 10" key="1">
    <citation type="submission" date="2020-08" db="EMBL/GenBank/DDBJ databases">
        <title>Genomic Encyclopedia of Type Strains, Phase III (KMG-III): the genomes of soil and plant-associated and newly described type strains.</title>
        <authorList>
            <person name="Whitman W."/>
        </authorList>
    </citation>
    <scope>NUCLEOTIDE SEQUENCE [LARGE SCALE GENOMIC DNA]</scope>
    <source>
        <strain evidence="9 10">CECT 8640</strain>
    </source>
</reference>
<evidence type="ECO:0000256" key="1">
    <source>
        <dbReference type="ARBA" id="ARBA00004651"/>
    </source>
</evidence>